<dbReference type="Proteomes" id="UP000196102">
    <property type="component" value="Unassembled WGS sequence"/>
</dbReference>
<evidence type="ECO:0000313" key="2">
    <source>
        <dbReference type="Proteomes" id="UP000196102"/>
    </source>
</evidence>
<name>A0A1Z8BBZ0_9FLAO</name>
<reference evidence="1 2" key="1">
    <citation type="journal article" date="2017" name="Proc. Natl. Acad. Sci. U.S.A.">
        <title>Simulation of Deepwater Horizon oil plume reveals substrate specialization within a complex community of hydrocarbon-degraders.</title>
        <authorList>
            <person name="Hu P."/>
            <person name="Dubinsky E.A."/>
            <person name="Probst A.J."/>
            <person name="Wang J."/>
            <person name="Sieber C.M.K."/>
            <person name="Tom L.M."/>
            <person name="Gardinali P."/>
            <person name="Banfield J.F."/>
            <person name="Atlas R.M."/>
            <person name="Andersen G.L."/>
        </authorList>
    </citation>
    <scope>NUCLEOTIDE SEQUENCE [LARGE SCALE GENOMIC DNA]</scope>
    <source>
        <strain evidence="1">35_9_T64</strain>
    </source>
</reference>
<organism evidence="1 2">
    <name type="scientific">Nonlabens dokdonensis</name>
    <dbReference type="NCBI Taxonomy" id="328515"/>
    <lineage>
        <taxon>Bacteria</taxon>
        <taxon>Pseudomonadati</taxon>
        <taxon>Bacteroidota</taxon>
        <taxon>Flavobacteriia</taxon>
        <taxon>Flavobacteriales</taxon>
        <taxon>Flavobacteriaceae</taxon>
        <taxon>Nonlabens</taxon>
    </lineage>
</organism>
<dbReference type="EMBL" id="MAAX01000029">
    <property type="protein sequence ID" value="OUS20104.1"/>
    <property type="molecule type" value="Genomic_DNA"/>
</dbReference>
<gene>
    <name evidence="1" type="ORF">A9Q93_01970</name>
</gene>
<comment type="caution">
    <text evidence="1">The sequence shown here is derived from an EMBL/GenBank/DDBJ whole genome shotgun (WGS) entry which is preliminary data.</text>
</comment>
<accession>A0A1Z8BBZ0</accession>
<dbReference type="RefSeq" id="WP_303685705.1">
    <property type="nucleotide sequence ID" value="NZ_CAJXYO010000024.1"/>
</dbReference>
<evidence type="ECO:0000313" key="1">
    <source>
        <dbReference type="EMBL" id="OUS20104.1"/>
    </source>
</evidence>
<sequence>MRLTTLIIFLSITYITAGQQVYIDQNGFDISKKEFRKLKRKGSDSLIAISSYDGIYNELFLRRKSVNIKDSKKEIASINLITDNEFDVDQPLLILYYPSIEEATLSRDELLQSIHWYTTQYSIVLRDIQNNLGNILIVAAPNFNNISLPGIYNDDLNFFNLPYFDSTVKTPQFLWISKENSFIEPIDFIQNYAVLITRSFITVSNEVNSDNIVTVDKTFKKVEKATMEKPISRVELLKIDNSKLFKIIYEDDTERKLDTVIRNGYADYFSELTGENIKRNDTIIVDFHIYTSNYRSFKSELQRRRKLQKEIDKKDSMKLVWIAQAGSLYLPDGCVYDNKDLIRKKLATYGPTDGNHFILYPNGRLLTLPDYHDDYIDLSKLKKDKEHFKNKELEKMPYTLLIAKKQLPPPKVLNPAE</sequence>
<dbReference type="AlphaFoldDB" id="A0A1Z8BBZ0"/>
<proteinExistence type="predicted"/>
<protein>
    <submittedName>
        <fullName evidence="1">Uncharacterized protein</fullName>
    </submittedName>
</protein>